<evidence type="ECO:0000259" key="8">
    <source>
        <dbReference type="Pfam" id="PF05285"/>
    </source>
</evidence>
<dbReference type="InterPro" id="IPR027312">
    <property type="entry name" value="Sda1"/>
</dbReference>
<accession>A0A6G1H105</accession>
<dbReference type="Pfam" id="PF05285">
    <property type="entry name" value="SDA1_dom"/>
    <property type="match status" value="1"/>
</dbReference>
<dbReference type="Proteomes" id="UP000800041">
    <property type="component" value="Unassembled WGS sequence"/>
</dbReference>
<feature type="compositionally biased region" description="Basic residues" evidence="7">
    <location>
        <begin position="745"/>
        <end position="763"/>
    </location>
</feature>
<evidence type="ECO:0000256" key="1">
    <source>
        <dbReference type="ARBA" id="ARBA00005783"/>
    </source>
</evidence>
<organism evidence="11 12">
    <name type="scientific">Aulographum hederae CBS 113979</name>
    <dbReference type="NCBI Taxonomy" id="1176131"/>
    <lineage>
        <taxon>Eukaryota</taxon>
        <taxon>Fungi</taxon>
        <taxon>Dikarya</taxon>
        <taxon>Ascomycota</taxon>
        <taxon>Pezizomycotina</taxon>
        <taxon>Dothideomycetes</taxon>
        <taxon>Pleosporomycetidae</taxon>
        <taxon>Aulographales</taxon>
        <taxon>Aulographaceae</taxon>
    </lineage>
</organism>
<feature type="compositionally biased region" description="Acidic residues" evidence="7">
    <location>
        <begin position="540"/>
        <end position="549"/>
    </location>
</feature>
<feature type="domain" description="SDA1 middle" evidence="8">
    <location>
        <begin position="551"/>
        <end position="687"/>
    </location>
</feature>
<dbReference type="GO" id="GO:0042273">
    <property type="term" value="P:ribosomal large subunit biogenesis"/>
    <property type="evidence" value="ECO:0007669"/>
    <property type="project" value="UniProtKB-UniRule"/>
</dbReference>
<evidence type="ECO:0000256" key="3">
    <source>
        <dbReference type="ARBA" id="ARBA00022517"/>
    </source>
</evidence>
<dbReference type="GO" id="GO:0000055">
    <property type="term" value="P:ribosomal large subunit export from nucleus"/>
    <property type="evidence" value="ECO:0007669"/>
    <property type="project" value="UniProtKB-UniRule"/>
</dbReference>
<keyword evidence="3 6" id="KW-0690">Ribosome biogenesis</keyword>
<feature type="compositionally biased region" description="Basic and acidic residues" evidence="7">
    <location>
        <begin position="570"/>
        <end position="588"/>
    </location>
</feature>
<keyword evidence="12" id="KW-1185">Reference proteome</keyword>
<keyword evidence="4 6" id="KW-0653">Protein transport</keyword>
<dbReference type="InterPro" id="IPR048292">
    <property type="entry name" value="SDA1_C"/>
</dbReference>
<dbReference type="Pfam" id="PF21638">
    <property type="entry name" value="SDA1_C"/>
    <property type="match status" value="1"/>
</dbReference>
<feature type="domain" description="SDA1 N-terminal" evidence="9">
    <location>
        <begin position="70"/>
        <end position="439"/>
    </location>
</feature>
<dbReference type="PROSITE" id="PS50096">
    <property type="entry name" value="IQ"/>
    <property type="match status" value="1"/>
</dbReference>
<dbReference type="SUPFAM" id="SSF48371">
    <property type="entry name" value="ARM repeat"/>
    <property type="match status" value="1"/>
</dbReference>
<feature type="region of interest" description="Disordered" evidence="7">
    <location>
        <begin position="514"/>
        <end position="593"/>
    </location>
</feature>
<evidence type="ECO:0000256" key="2">
    <source>
        <dbReference type="ARBA" id="ARBA00022448"/>
    </source>
</evidence>
<feature type="domain" description="SDA1 C-terminal" evidence="10">
    <location>
        <begin position="710"/>
        <end position="755"/>
    </location>
</feature>
<feature type="compositionally biased region" description="Acidic residues" evidence="7">
    <location>
        <begin position="519"/>
        <end position="532"/>
    </location>
</feature>
<dbReference type="OrthoDB" id="2196187at2759"/>
<keyword evidence="2 6" id="KW-0813">Transport</keyword>
<feature type="region of interest" description="Disordered" evidence="7">
    <location>
        <begin position="684"/>
        <end position="763"/>
    </location>
</feature>
<feature type="compositionally biased region" description="Basic and acidic residues" evidence="7">
    <location>
        <begin position="705"/>
        <end position="719"/>
    </location>
</feature>
<evidence type="ECO:0000256" key="4">
    <source>
        <dbReference type="ARBA" id="ARBA00022927"/>
    </source>
</evidence>
<evidence type="ECO:0000313" key="12">
    <source>
        <dbReference type="Proteomes" id="UP000800041"/>
    </source>
</evidence>
<dbReference type="GO" id="GO:0005730">
    <property type="term" value="C:nucleolus"/>
    <property type="evidence" value="ECO:0007669"/>
    <property type="project" value="UniProtKB-SubCell"/>
</dbReference>
<dbReference type="AlphaFoldDB" id="A0A6G1H105"/>
<feature type="compositionally biased region" description="Acidic residues" evidence="7">
    <location>
        <begin position="556"/>
        <end position="569"/>
    </location>
</feature>
<comment type="function">
    <text evidence="6">Required for 60S pre-ribosomal subunits export to the cytoplasm.</text>
</comment>
<dbReference type="PANTHER" id="PTHR12730:SF0">
    <property type="entry name" value="PROTEIN SDA1 HOMOLOG"/>
    <property type="match status" value="1"/>
</dbReference>
<dbReference type="PANTHER" id="PTHR12730">
    <property type="entry name" value="HSDA/SDA1-RELATED"/>
    <property type="match status" value="1"/>
</dbReference>
<dbReference type="GO" id="GO:0015031">
    <property type="term" value="P:protein transport"/>
    <property type="evidence" value="ECO:0007669"/>
    <property type="project" value="UniProtKB-KW"/>
</dbReference>
<reference evidence="11" key="1">
    <citation type="journal article" date="2020" name="Stud. Mycol.">
        <title>101 Dothideomycetes genomes: a test case for predicting lifestyles and emergence of pathogens.</title>
        <authorList>
            <person name="Haridas S."/>
            <person name="Albert R."/>
            <person name="Binder M."/>
            <person name="Bloem J."/>
            <person name="Labutti K."/>
            <person name="Salamov A."/>
            <person name="Andreopoulos B."/>
            <person name="Baker S."/>
            <person name="Barry K."/>
            <person name="Bills G."/>
            <person name="Bluhm B."/>
            <person name="Cannon C."/>
            <person name="Castanera R."/>
            <person name="Culley D."/>
            <person name="Daum C."/>
            <person name="Ezra D."/>
            <person name="Gonzalez J."/>
            <person name="Henrissat B."/>
            <person name="Kuo A."/>
            <person name="Liang C."/>
            <person name="Lipzen A."/>
            <person name="Lutzoni F."/>
            <person name="Magnuson J."/>
            <person name="Mondo S."/>
            <person name="Nolan M."/>
            <person name="Ohm R."/>
            <person name="Pangilinan J."/>
            <person name="Park H.-J."/>
            <person name="Ramirez L."/>
            <person name="Alfaro M."/>
            <person name="Sun H."/>
            <person name="Tritt A."/>
            <person name="Yoshinaga Y."/>
            <person name="Zwiers L.-H."/>
            <person name="Turgeon B."/>
            <person name="Goodwin S."/>
            <person name="Spatafora J."/>
            <person name="Crous P."/>
            <person name="Grigoriev I."/>
        </authorList>
    </citation>
    <scope>NUCLEOTIDE SEQUENCE</scope>
    <source>
        <strain evidence="11">CBS 113979</strain>
    </source>
</reference>
<dbReference type="InterPro" id="IPR012977">
    <property type="entry name" value="SDA1_N"/>
</dbReference>
<gene>
    <name evidence="11" type="ORF">K402DRAFT_376580</name>
</gene>
<evidence type="ECO:0000313" key="11">
    <source>
        <dbReference type="EMBL" id="KAF1986727.1"/>
    </source>
</evidence>
<evidence type="ECO:0000256" key="5">
    <source>
        <dbReference type="ARBA" id="ARBA00023242"/>
    </source>
</evidence>
<sequence>MGKRKVGALEKVDADLTSLQNKIKRDPLSYKDEFQSQHNQYIAIYDLFMQAPGNPSDHDSIISLRDLIEFIAHVSDCYPDLTAQFPHQLMGLLGNHHEVLEPELREKIVGSLVLLRNKDVIDSPTLINTLFPLLVSTPSKSLRALLFSKILSDLRSSNAKTTNHRLNRTMQDVLYNLVTSDRTSSKGLWAIKLTRELWRRQIWTDAKAVEIMKEASLAENEKVIIGGVRFFLGGDKEREEAAEEDSDEDDGPDINKLRHQVGINKKSKKKDKMLKQAAATMKKKERKKGAPHPLNFSALHLLHDPQGFAENLFSRHLQAAKSRLNLEQKLTVLQLVSRLVGLHQLTIISLYSYFLKYLTPRQPSVTSFLASLAQSTHSYVPPDALTPLLLKISNEFISEASSTSVATAGLNAVREICARQPLAMTEELLQDLVMYRKSKDKGVMMAAKGLMALYREKAPEMLKRADRGREAAFQMRQGEIKLGRFGHTETAGGIEGIELLEAWKEEQRKLRREEKGLATDDEDEDEEAEEDDAGWKNWDAEEDDSDDSDGWINVESDGDEIDISDDEDEKPPVKKLKLDTAEANKENTEAPVEATAAEVKEVLEEEKRVSKLATTRILTPADLVKLQELRQQASISALVNRKSKKASAAASADNNRHADDPLTVAEIEGLAKLYEKKTREEKIAMAKGDRDEKHVSTTAKRKEKKRAEGKSTTNKEKARQKNFLMTLGKAKRKGRRSMVDIQKGLRGHIDRKKRGGKRGNKGN</sequence>
<keyword evidence="5 6" id="KW-0539">Nucleus</keyword>
<dbReference type="EMBL" id="ML977155">
    <property type="protein sequence ID" value="KAF1986727.1"/>
    <property type="molecule type" value="Genomic_DNA"/>
</dbReference>
<name>A0A6G1H105_9PEZI</name>
<evidence type="ECO:0000256" key="6">
    <source>
        <dbReference type="RuleBase" id="RU365057"/>
    </source>
</evidence>
<evidence type="ECO:0000259" key="10">
    <source>
        <dbReference type="Pfam" id="PF21638"/>
    </source>
</evidence>
<dbReference type="InterPro" id="IPR007949">
    <property type="entry name" value="SDA1_MD"/>
</dbReference>
<dbReference type="Pfam" id="PF08158">
    <property type="entry name" value="SDA1_HEAT"/>
    <property type="match status" value="1"/>
</dbReference>
<proteinExistence type="inferred from homology"/>
<protein>
    <recommendedName>
        <fullName evidence="6">Protein SDA1</fullName>
    </recommendedName>
</protein>
<feature type="compositionally biased region" description="Basic and acidic residues" evidence="7">
    <location>
        <begin position="684"/>
        <end position="695"/>
    </location>
</feature>
<feature type="region of interest" description="Disordered" evidence="7">
    <location>
        <begin position="638"/>
        <end position="660"/>
    </location>
</feature>
<evidence type="ECO:0000259" key="9">
    <source>
        <dbReference type="Pfam" id="PF08158"/>
    </source>
</evidence>
<evidence type="ECO:0000256" key="7">
    <source>
        <dbReference type="SAM" id="MobiDB-lite"/>
    </source>
</evidence>
<comment type="subcellular location">
    <subcellularLocation>
        <location evidence="6">Nucleus</location>
        <location evidence="6">Nucleolus</location>
    </subcellularLocation>
</comment>
<comment type="similarity">
    <text evidence="1 6">Belongs to the SDA1 family.</text>
</comment>
<dbReference type="InterPro" id="IPR016024">
    <property type="entry name" value="ARM-type_fold"/>
</dbReference>